<evidence type="ECO:0000256" key="2">
    <source>
        <dbReference type="ARBA" id="ARBA00009468"/>
    </source>
</evidence>
<dbReference type="RefSeq" id="XP_020635755.2">
    <property type="nucleotide sequence ID" value="XM_020780096.2"/>
</dbReference>
<keyword evidence="4" id="KW-0597">Phosphoprotein</keyword>
<dbReference type="GO" id="GO:0005829">
    <property type="term" value="C:cytosol"/>
    <property type="evidence" value="ECO:0007669"/>
    <property type="project" value="TreeGrafter"/>
</dbReference>
<dbReference type="GO" id="GO:0072686">
    <property type="term" value="C:mitotic spindle"/>
    <property type="evidence" value="ECO:0007669"/>
    <property type="project" value="TreeGrafter"/>
</dbReference>
<sequence length="276" mass="30585">MNLPAKKRPEEKASSLNLSFWRRMEEEEEKKKEEEEVKEEAAQEQQLTLAREISSTLAECLQLADKGFLSEELLARLSRIPEVEKFAQFWICKARLLLARGGPFDAAGLCEAALRAGAVPLQELWDGMADMLKDTNKTPWAAPTPDSLLPGKAQTESSPRGQNQGPVCKPISAVKFQVIPLFRVDARGARPEVKLLTPVRRSLRIERAAACYPQMLKDHHPVVSSLEEIASADCESQFIFRHNDALLEEVGLTGLATGLGSHGQDRLPGAPRPWPS</sequence>
<proteinExistence type="inferred from homology"/>
<accession>A0A6J0SL72</accession>
<dbReference type="OrthoDB" id="6288182at2759"/>
<dbReference type="InParanoid" id="A0A6J0SL72"/>
<dbReference type="InterPro" id="IPR052855">
    <property type="entry name" value="CKAP2-like"/>
</dbReference>
<protein>
    <submittedName>
        <fullName evidence="10">Cytoskeleton-associated protein 2-like</fullName>
    </submittedName>
</protein>
<feature type="compositionally biased region" description="Polar residues" evidence="7">
    <location>
        <begin position="154"/>
        <end position="165"/>
    </location>
</feature>
<dbReference type="CTD" id="150468"/>
<dbReference type="InterPro" id="IPR029197">
    <property type="entry name" value="CKAP2_C"/>
</dbReference>
<gene>
    <name evidence="10" type="primary">CKAP2L</name>
</gene>
<evidence type="ECO:0000256" key="3">
    <source>
        <dbReference type="ARBA" id="ARBA00022490"/>
    </source>
</evidence>
<organism evidence="9 10">
    <name type="scientific">Pogona vitticeps</name>
    <name type="common">central bearded dragon</name>
    <dbReference type="NCBI Taxonomy" id="103695"/>
    <lineage>
        <taxon>Eukaryota</taxon>
        <taxon>Metazoa</taxon>
        <taxon>Chordata</taxon>
        <taxon>Craniata</taxon>
        <taxon>Vertebrata</taxon>
        <taxon>Euteleostomi</taxon>
        <taxon>Lepidosauria</taxon>
        <taxon>Squamata</taxon>
        <taxon>Bifurcata</taxon>
        <taxon>Unidentata</taxon>
        <taxon>Episquamata</taxon>
        <taxon>Toxicofera</taxon>
        <taxon>Iguania</taxon>
        <taxon>Acrodonta</taxon>
        <taxon>Agamidae</taxon>
        <taxon>Amphibolurinae</taxon>
        <taxon>Pogona</taxon>
    </lineage>
</organism>
<evidence type="ECO:0000256" key="5">
    <source>
        <dbReference type="ARBA" id="ARBA00023212"/>
    </source>
</evidence>
<keyword evidence="6" id="KW-0175">Coiled coil</keyword>
<dbReference type="Pfam" id="PF15297">
    <property type="entry name" value="CKAP2_C"/>
    <property type="match status" value="2"/>
</dbReference>
<evidence type="ECO:0000259" key="8">
    <source>
        <dbReference type="Pfam" id="PF15297"/>
    </source>
</evidence>
<dbReference type="GO" id="GO:0005813">
    <property type="term" value="C:centrosome"/>
    <property type="evidence" value="ECO:0007669"/>
    <property type="project" value="TreeGrafter"/>
</dbReference>
<evidence type="ECO:0000256" key="6">
    <source>
        <dbReference type="SAM" id="Coils"/>
    </source>
</evidence>
<keyword evidence="9" id="KW-1185">Reference proteome</keyword>
<evidence type="ECO:0000313" key="10">
    <source>
        <dbReference type="RefSeq" id="XP_020635755.2"/>
    </source>
</evidence>
<dbReference type="PANTHER" id="PTHR47078:SF1">
    <property type="entry name" value="CYTOSKELETON-ASSOCIATED PROTEIN 2-LIKE"/>
    <property type="match status" value="1"/>
</dbReference>
<keyword evidence="3" id="KW-0963">Cytoplasm</keyword>
<dbReference type="PANTHER" id="PTHR47078">
    <property type="entry name" value="CYTOSKELETON-ASSOCIATED PROTEIN 2-LIKE"/>
    <property type="match status" value="1"/>
</dbReference>
<feature type="region of interest" description="Disordered" evidence="7">
    <location>
        <begin position="135"/>
        <end position="168"/>
    </location>
</feature>
<comment type="similarity">
    <text evidence="2">Belongs to the CKAP2 family.</text>
</comment>
<evidence type="ECO:0000256" key="7">
    <source>
        <dbReference type="SAM" id="MobiDB-lite"/>
    </source>
</evidence>
<dbReference type="GeneID" id="110072069"/>
<feature type="coiled-coil region" evidence="6">
    <location>
        <begin position="23"/>
        <end position="50"/>
    </location>
</feature>
<evidence type="ECO:0000256" key="1">
    <source>
        <dbReference type="ARBA" id="ARBA00004245"/>
    </source>
</evidence>
<evidence type="ECO:0000313" key="9">
    <source>
        <dbReference type="Proteomes" id="UP001652642"/>
    </source>
</evidence>
<feature type="domain" description="Cytoskeleton-associated protein 2 C-terminal" evidence="8">
    <location>
        <begin position="41"/>
        <end position="134"/>
    </location>
</feature>
<dbReference type="Proteomes" id="UP001652642">
    <property type="component" value="Chromosome 8"/>
</dbReference>
<dbReference type="AlphaFoldDB" id="A0A6J0SL72"/>
<dbReference type="KEGG" id="pvt:110072069"/>
<reference evidence="10" key="1">
    <citation type="submission" date="2025-08" db="UniProtKB">
        <authorList>
            <consortium name="RefSeq"/>
        </authorList>
    </citation>
    <scope>IDENTIFICATION</scope>
</reference>
<name>A0A6J0SL72_9SAUR</name>
<evidence type="ECO:0000256" key="4">
    <source>
        <dbReference type="ARBA" id="ARBA00022553"/>
    </source>
</evidence>
<comment type="subcellular location">
    <subcellularLocation>
        <location evidence="1">Cytoplasm</location>
        <location evidence="1">Cytoskeleton</location>
    </subcellularLocation>
</comment>
<feature type="domain" description="Cytoskeleton-associated protein 2 C-terminal" evidence="8">
    <location>
        <begin position="192"/>
        <end position="246"/>
    </location>
</feature>
<keyword evidence="5" id="KW-0206">Cytoskeleton</keyword>